<dbReference type="EC" id="2.4.1.18" evidence="4 10"/>
<dbReference type="Gene3D" id="2.60.40.1180">
    <property type="entry name" value="Golgi alpha-mannosidase II"/>
    <property type="match status" value="1"/>
</dbReference>
<keyword evidence="13" id="KW-1185">Reference proteome</keyword>
<keyword evidence="7 12" id="KW-0808">Transferase</keyword>
<comment type="pathway">
    <text evidence="2">Glycan biosynthesis; glycogen biosynthesis.</text>
</comment>
<dbReference type="PIRSF" id="PIRSF000463">
    <property type="entry name" value="GlgB"/>
    <property type="match status" value="1"/>
</dbReference>
<comment type="caution">
    <text evidence="12">The sequence shown here is derived from an EMBL/GenBank/DDBJ whole genome shotgun (WGS) entry which is preliminary data.</text>
</comment>
<evidence type="ECO:0000256" key="2">
    <source>
        <dbReference type="ARBA" id="ARBA00004964"/>
    </source>
</evidence>
<dbReference type="Pfam" id="PF02806">
    <property type="entry name" value="Alpha-amylase_C"/>
    <property type="match status" value="1"/>
</dbReference>
<dbReference type="InterPro" id="IPR013780">
    <property type="entry name" value="Glyco_hydro_b"/>
</dbReference>
<gene>
    <name evidence="12" type="primary">glgB</name>
    <name evidence="12" type="ORF">ACFQSB_06270</name>
</gene>
<dbReference type="EMBL" id="JBHTCG010000003">
    <property type="protein sequence ID" value="MFC7381805.1"/>
    <property type="molecule type" value="Genomic_DNA"/>
</dbReference>
<dbReference type="InterPro" id="IPR037439">
    <property type="entry name" value="Branching_enzy"/>
</dbReference>
<dbReference type="InterPro" id="IPR013783">
    <property type="entry name" value="Ig-like_fold"/>
</dbReference>
<name>A0ABW2P069_9ACTN</name>
<reference evidence="13" key="1">
    <citation type="journal article" date="2019" name="Int. J. Syst. Evol. Microbiol.">
        <title>The Global Catalogue of Microorganisms (GCM) 10K type strain sequencing project: providing services to taxonomists for standard genome sequencing and annotation.</title>
        <authorList>
            <consortium name="The Broad Institute Genomics Platform"/>
            <consortium name="The Broad Institute Genome Sequencing Center for Infectious Disease"/>
            <person name="Wu L."/>
            <person name="Ma J."/>
        </authorList>
    </citation>
    <scope>NUCLEOTIDE SEQUENCE [LARGE SCALE GENOMIC DNA]</scope>
    <source>
        <strain evidence="13">CECT 7649</strain>
    </source>
</reference>
<proteinExistence type="inferred from homology"/>
<dbReference type="NCBIfam" id="TIGR01515">
    <property type="entry name" value="branching_enzym"/>
    <property type="match status" value="1"/>
</dbReference>
<dbReference type="RefSeq" id="WP_380824850.1">
    <property type="nucleotide sequence ID" value="NZ_JBHTCG010000003.1"/>
</dbReference>
<protein>
    <recommendedName>
        <fullName evidence="4 10">1,4-alpha-glucan branching enzyme</fullName>
        <ecNumber evidence="4 10">2.4.1.18</ecNumber>
    </recommendedName>
</protein>
<dbReference type="InterPro" id="IPR004193">
    <property type="entry name" value="Glyco_hydro_13_N"/>
</dbReference>
<dbReference type="SUPFAM" id="SSF51445">
    <property type="entry name" value="(Trans)glycosidases"/>
    <property type="match status" value="1"/>
</dbReference>
<dbReference type="SUPFAM" id="SSF51011">
    <property type="entry name" value="Glycosyl hydrolase domain"/>
    <property type="match status" value="1"/>
</dbReference>
<dbReference type="CDD" id="cd11322">
    <property type="entry name" value="AmyAc_Glg_BE"/>
    <property type="match status" value="1"/>
</dbReference>
<evidence type="ECO:0000313" key="12">
    <source>
        <dbReference type="EMBL" id="MFC7381805.1"/>
    </source>
</evidence>
<dbReference type="SMART" id="SM00642">
    <property type="entry name" value="Aamy"/>
    <property type="match status" value="1"/>
</dbReference>
<evidence type="ECO:0000256" key="3">
    <source>
        <dbReference type="ARBA" id="ARBA00009000"/>
    </source>
</evidence>
<dbReference type="Proteomes" id="UP001596496">
    <property type="component" value="Unassembled WGS sequence"/>
</dbReference>
<evidence type="ECO:0000256" key="5">
    <source>
        <dbReference type="ARBA" id="ARBA00022600"/>
    </source>
</evidence>
<sequence>MSFIVRRDGSPLGGIHVPSRLLGEFDLRRIRQGRHQRLWQVFGAHTTGSGTTFSVWAPSAREVRVAGDLDGREGGSSHRMLPIGSSGIWELYLPGVGDGYRYMYDVLGADGQWRRKADPFASAADRPPGTASVVFTSGHRWRDAAWLERRARAVAQEEPMSVYELHLGSWRPGLTYRELAEALPPYVAGLGFTHVELMPVAEHTSDERLPTALYAPTARYGDPDDFRRLVDRLHQAGVGVILDWTPLCLAADEEGLARFDGTPLYEAVDAGDGRPSVPGGAREAPAAHAFDHRSPWVRNFLTANALHWCSQFHIDGLRTSGYPGDRDPEAVAPFFREVNSTLHWLSPGTVAVAEAAGAAEETAPLTGVAGPGFDLRWNTGWTQDCLGYLARDPGDRRYHHGEITFPMVYAYSERHILPVSHAAGSLSSALPGDARRRRAGLRGFLAFMWAHPGKKLLFMGQEFAHEGEWEQPLGLGWEEADEGVRTLVRDLNAAYRRLPALWRLDASPDGFGWIVPDAASDNVLAFLRYDDDGMPLACVCNFSAVAREGYRVGLPFPGRWAEVINTDAAPYGGSGLGNLGAVEATASPWHRCEASASMVLPPLSTVWLRPDPRPVSDKVSAP</sequence>
<dbReference type="Gene3D" id="3.20.20.80">
    <property type="entry name" value="Glycosidases"/>
    <property type="match status" value="1"/>
</dbReference>
<evidence type="ECO:0000256" key="4">
    <source>
        <dbReference type="ARBA" id="ARBA00012541"/>
    </source>
</evidence>
<dbReference type="CDD" id="cd02855">
    <property type="entry name" value="E_set_GBE_prok_N"/>
    <property type="match status" value="1"/>
</dbReference>
<comment type="similarity">
    <text evidence="3">Belongs to the glycosyl hydrolase 13 family. GlgB subfamily.</text>
</comment>
<dbReference type="InterPro" id="IPR017853">
    <property type="entry name" value="GH"/>
</dbReference>
<evidence type="ECO:0000313" key="13">
    <source>
        <dbReference type="Proteomes" id="UP001596496"/>
    </source>
</evidence>
<dbReference type="PANTHER" id="PTHR43651:SF3">
    <property type="entry name" value="1,4-ALPHA-GLUCAN-BRANCHING ENZYME"/>
    <property type="match status" value="1"/>
</dbReference>
<keyword evidence="5" id="KW-0321">Glycogen metabolism</keyword>
<dbReference type="Gene3D" id="2.60.40.10">
    <property type="entry name" value="Immunoglobulins"/>
    <property type="match status" value="1"/>
</dbReference>
<feature type="domain" description="Glycosyl hydrolase family 13 catalytic" evidence="11">
    <location>
        <begin position="164"/>
        <end position="489"/>
    </location>
</feature>
<keyword evidence="8" id="KW-0320">Glycogen biosynthesis</keyword>
<evidence type="ECO:0000256" key="1">
    <source>
        <dbReference type="ARBA" id="ARBA00000826"/>
    </source>
</evidence>
<dbReference type="Pfam" id="PF02922">
    <property type="entry name" value="CBM_48"/>
    <property type="match status" value="1"/>
</dbReference>
<comment type="catalytic activity">
    <reaction evidence="1">
        <text>Transfers a segment of a (1-&gt;4)-alpha-D-glucan chain to a primary hydroxy group in a similar glucan chain.</text>
        <dbReference type="EC" id="2.4.1.18"/>
    </reaction>
</comment>
<evidence type="ECO:0000256" key="6">
    <source>
        <dbReference type="ARBA" id="ARBA00022676"/>
    </source>
</evidence>
<keyword evidence="6 12" id="KW-0328">Glycosyltransferase</keyword>
<evidence type="ECO:0000259" key="11">
    <source>
        <dbReference type="SMART" id="SM00642"/>
    </source>
</evidence>
<evidence type="ECO:0000256" key="9">
    <source>
        <dbReference type="ARBA" id="ARBA00023277"/>
    </source>
</evidence>
<dbReference type="GO" id="GO:0003844">
    <property type="term" value="F:1,4-alpha-glucan branching enzyme activity"/>
    <property type="evidence" value="ECO:0007669"/>
    <property type="project" value="UniProtKB-EC"/>
</dbReference>
<dbReference type="InterPro" id="IPR006407">
    <property type="entry name" value="GlgB"/>
</dbReference>
<evidence type="ECO:0000256" key="8">
    <source>
        <dbReference type="ARBA" id="ARBA00023056"/>
    </source>
</evidence>
<accession>A0ABW2P069</accession>
<dbReference type="InterPro" id="IPR044143">
    <property type="entry name" value="GlgB_N_E_set_prok"/>
</dbReference>
<organism evidence="12 13">
    <name type="scientific">Sphaerisporangium rhizosphaerae</name>
    <dbReference type="NCBI Taxonomy" id="2269375"/>
    <lineage>
        <taxon>Bacteria</taxon>
        <taxon>Bacillati</taxon>
        <taxon>Actinomycetota</taxon>
        <taxon>Actinomycetes</taxon>
        <taxon>Streptosporangiales</taxon>
        <taxon>Streptosporangiaceae</taxon>
        <taxon>Sphaerisporangium</taxon>
    </lineage>
</organism>
<dbReference type="InterPro" id="IPR006047">
    <property type="entry name" value="GH13_cat_dom"/>
</dbReference>
<evidence type="ECO:0000256" key="10">
    <source>
        <dbReference type="NCBIfam" id="TIGR01515"/>
    </source>
</evidence>
<dbReference type="InterPro" id="IPR006048">
    <property type="entry name" value="A-amylase/branching_C"/>
</dbReference>
<evidence type="ECO:0000256" key="7">
    <source>
        <dbReference type="ARBA" id="ARBA00022679"/>
    </source>
</evidence>
<dbReference type="PANTHER" id="PTHR43651">
    <property type="entry name" value="1,4-ALPHA-GLUCAN-BRANCHING ENZYME"/>
    <property type="match status" value="1"/>
</dbReference>
<keyword evidence="9" id="KW-0119">Carbohydrate metabolism</keyword>